<evidence type="ECO:0000256" key="4">
    <source>
        <dbReference type="ARBA" id="ARBA00023172"/>
    </source>
</evidence>
<evidence type="ECO:0000256" key="1">
    <source>
        <dbReference type="ARBA" id="ARBA00004123"/>
    </source>
</evidence>
<dbReference type="CDD" id="cd22999">
    <property type="entry name" value="SAP_SLX4"/>
    <property type="match status" value="1"/>
</dbReference>
<accession>A0A0N1INR6</accession>
<evidence type="ECO:0000256" key="3">
    <source>
        <dbReference type="ARBA" id="ARBA00022763"/>
    </source>
</evidence>
<dbReference type="EMBL" id="KQ461053">
    <property type="protein sequence ID" value="KPJ09933.1"/>
    <property type="molecule type" value="Genomic_DNA"/>
</dbReference>
<proteinExistence type="inferred from homology"/>
<keyword evidence="5" id="KW-0234">DNA repair</keyword>
<keyword evidence="9" id="KW-0378">Hydrolase</keyword>
<dbReference type="GO" id="GO:0000712">
    <property type="term" value="P:resolution of meiotic recombination intermediates"/>
    <property type="evidence" value="ECO:0007669"/>
    <property type="project" value="TreeGrafter"/>
</dbReference>
<dbReference type="PANTHER" id="PTHR21541:SF3">
    <property type="entry name" value="STRUCTURE-SPECIFIC ENDONUCLEASE SUBUNIT SLX4"/>
    <property type="match status" value="1"/>
</dbReference>
<dbReference type="KEGG" id="pmac:106716331"/>
<dbReference type="GO" id="GO:0006260">
    <property type="term" value="P:DNA replication"/>
    <property type="evidence" value="ECO:0007669"/>
    <property type="project" value="InterPro"/>
</dbReference>
<organism evidence="9 10">
    <name type="scientific">Papilio machaon</name>
    <name type="common">Old World swallowtail butterfly</name>
    <dbReference type="NCBI Taxonomy" id="76193"/>
    <lineage>
        <taxon>Eukaryota</taxon>
        <taxon>Metazoa</taxon>
        <taxon>Ecdysozoa</taxon>
        <taxon>Arthropoda</taxon>
        <taxon>Hexapoda</taxon>
        <taxon>Insecta</taxon>
        <taxon>Pterygota</taxon>
        <taxon>Neoptera</taxon>
        <taxon>Endopterygota</taxon>
        <taxon>Lepidoptera</taxon>
        <taxon>Glossata</taxon>
        <taxon>Ditrysia</taxon>
        <taxon>Papilionoidea</taxon>
        <taxon>Papilionidae</taxon>
        <taxon>Papilioninae</taxon>
        <taxon>Papilio</taxon>
    </lineage>
</organism>
<dbReference type="AlphaFoldDB" id="A0A0N1INR6"/>
<keyword evidence="9" id="KW-0255">Endonuclease</keyword>
<evidence type="ECO:0000256" key="5">
    <source>
        <dbReference type="ARBA" id="ARBA00023204"/>
    </source>
</evidence>
<evidence type="ECO:0000313" key="10">
    <source>
        <dbReference type="Proteomes" id="UP000053240"/>
    </source>
</evidence>
<dbReference type="GO" id="GO:0004519">
    <property type="term" value="F:endonuclease activity"/>
    <property type="evidence" value="ECO:0007669"/>
    <property type="project" value="UniProtKB-KW"/>
</dbReference>
<name>A0A0N1INR6_PAPMA</name>
<feature type="region of interest" description="Disordered" evidence="8">
    <location>
        <begin position="427"/>
        <end position="454"/>
    </location>
</feature>
<evidence type="ECO:0000256" key="2">
    <source>
        <dbReference type="ARBA" id="ARBA00006661"/>
    </source>
</evidence>
<evidence type="ECO:0000313" key="9">
    <source>
        <dbReference type="EMBL" id="KPJ09933.1"/>
    </source>
</evidence>
<evidence type="ECO:0000256" key="6">
    <source>
        <dbReference type="ARBA" id="ARBA00023242"/>
    </source>
</evidence>
<dbReference type="InParanoid" id="A0A0N1INR6"/>
<gene>
    <name evidence="9" type="ORF">RR48_02911</name>
</gene>
<dbReference type="GO" id="GO:0006281">
    <property type="term" value="P:DNA repair"/>
    <property type="evidence" value="ECO:0007669"/>
    <property type="project" value="UniProtKB-KW"/>
</dbReference>
<evidence type="ECO:0000256" key="8">
    <source>
        <dbReference type="SAM" id="MobiDB-lite"/>
    </source>
</evidence>
<feature type="compositionally biased region" description="Polar residues" evidence="8">
    <location>
        <begin position="427"/>
        <end position="447"/>
    </location>
</feature>
<comment type="similarity">
    <text evidence="2">Belongs to the SLX4 family.</text>
</comment>
<dbReference type="PANTHER" id="PTHR21541">
    <property type="entry name" value="BTB POZ DOMAIN CONTAINING 12"/>
    <property type="match status" value="1"/>
</dbReference>
<dbReference type="FunCoup" id="A0A0N1INR6">
    <property type="interactions" value="5"/>
</dbReference>
<sequence length="1008" mass="114966">MDESLTDFQERKKICTGPKTNKPRVKKLISKKRLKGQKDIRTLVRPKKNELLTFTKDFNNVCAQGGIDVDSQQLQLAIALSKSLQQSDQTETEDFPTNNLTSQERTNRIRRTLQEYGFRIPQAKIKLEACKRIKKYRKPYKLLQITEEERLQKICNRYSQVLFDNPDKSFEKDTNDCNIDSKLYHLASNTSYDFIRTNKIYITEILHEISVSKGNLLRDWSDIPGRPESPKLVEDYVISMQDIECSQNELDIILSGPLYAAKDILKSKLNNSYLNTINQISNIPEINITSENTESKNNEGLNELQSSQDNLLTMQHKQNRSNSPDIFDDDTSIIDHSISDNQNVEKESTKIRDSNVSILNLTSTEVTNKVDACSQSSDNITKRKSNDFMDLTECVPVKSHCKIKLLETTNKVDLAHNSMEFTKCVNPISQDSNNSKEQTKNSLSTEECVSLEEEDKTRDGIPAVVSELEKELDYSSDNTIILKDDYIDLTQNCGPKVLVEDSLRDDNMETMDLTQSSNSNDDLPVVNIPGTQRLSPDDTIIVQYDGCDDIPQTNIVAPSNSIKLNNDVIEVNEDFLDISNILTVRSPSRTENRSTIIHNSKYRTEDLAESQSFSSEIVTSSNKENGVNIDLTQSSDSTVDGYHESSTGNVSENLQINDCDSLGKKGDVSIDYDELDHVVENVSPIDEERKHIQSRATNFSQSPNNSSISDNFELCDRELNYSLYKSRVDIDYEGISIVDTNNEVNYINKSKSTTCYNNYTINRSLSESDLPISDRTNCKDKQYNITLNKSACSTPIKATVTNDRVSIKTPTNSEYVVKLGEVTPMLDYEAMSSPEMNKELEKYGLKPFKRKRAIQLLTHLYNQTHPIIEQCSEDPVPFKKFKPNSPEINSSEKNNIILDKENIYSETKTNPDIRNIECCSDDWVFQKRGKAKVYSCPVPLHIAFHNYVSCRRHLREAILRYEPINIDVIHKDLVSYGYKYNPKDLLKFLDRKCITVKTADNTRNNKFT</sequence>
<evidence type="ECO:0000256" key="7">
    <source>
        <dbReference type="ARBA" id="ARBA00029496"/>
    </source>
</evidence>
<reference evidence="9 10" key="1">
    <citation type="journal article" date="2015" name="Nat. Commun.">
        <title>Outbred genome sequencing and CRISPR/Cas9 gene editing in butterflies.</title>
        <authorList>
            <person name="Li X."/>
            <person name="Fan D."/>
            <person name="Zhang W."/>
            <person name="Liu G."/>
            <person name="Zhang L."/>
            <person name="Zhao L."/>
            <person name="Fang X."/>
            <person name="Chen L."/>
            <person name="Dong Y."/>
            <person name="Chen Y."/>
            <person name="Ding Y."/>
            <person name="Zhao R."/>
            <person name="Feng M."/>
            <person name="Zhu Y."/>
            <person name="Feng Y."/>
            <person name="Jiang X."/>
            <person name="Zhu D."/>
            <person name="Xiang H."/>
            <person name="Feng X."/>
            <person name="Li S."/>
            <person name="Wang J."/>
            <person name="Zhang G."/>
            <person name="Kronforst M.R."/>
            <person name="Wang W."/>
        </authorList>
    </citation>
    <scope>NUCLEOTIDE SEQUENCE [LARGE SCALE GENOMIC DNA]</scope>
    <source>
        <strain evidence="9">Ya'a_city_454_Pm</strain>
        <tissue evidence="9">Whole body</tissue>
    </source>
</reference>
<dbReference type="GO" id="GO:0033557">
    <property type="term" value="C:Slx1-Slx4 complex"/>
    <property type="evidence" value="ECO:0007669"/>
    <property type="project" value="InterPro"/>
</dbReference>
<keyword evidence="4" id="KW-0233">DNA recombination</keyword>
<keyword evidence="10" id="KW-1185">Reference proteome</keyword>
<keyword evidence="3" id="KW-0227">DNA damage</keyword>
<keyword evidence="6" id="KW-0539">Nucleus</keyword>
<protein>
    <recommendedName>
        <fullName evidence="7">Structure-specific endonuclease subunit SLX4</fullName>
    </recommendedName>
</protein>
<dbReference type="STRING" id="76193.A0A0N1INR6"/>
<dbReference type="Proteomes" id="UP000053240">
    <property type="component" value="Unassembled WGS sequence"/>
</dbReference>
<comment type="subcellular location">
    <subcellularLocation>
        <location evidence="1">Nucleus</location>
    </subcellularLocation>
</comment>
<feature type="region of interest" description="Disordered" evidence="8">
    <location>
        <begin position="1"/>
        <end position="21"/>
    </location>
</feature>
<dbReference type="InterPro" id="IPR018574">
    <property type="entry name" value="Structure-sp_endonuc_su_Slx4"/>
</dbReference>
<dbReference type="Pfam" id="PF09494">
    <property type="entry name" value="Slx4"/>
    <property type="match status" value="1"/>
</dbReference>
<keyword evidence="9" id="KW-0540">Nuclease</keyword>